<dbReference type="OrthoDB" id="270078at2157"/>
<keyword evidence="3" id="KW-1185">Reference proteome</keyword>
<dbReference type="Gene3D" id="1.10.10.10">
    <property type="entry name" value="Winged helix-like DNA-binding domain superfamily/Winged helix DNA-binding domain"/>
    <property type="match status" value="1"/>
</dbReference>
<organism evidence="2 3">
    <name type="scientific">Halomicrobium zhouii</name>
    <dbReference type="NCBI Taxonomy" id="767519"/>
    <lineage>
        <taxon>Archaea</taxon>
        <taxon>Methanobacteriati</taxon>
        <taxon>Methanobacteriota</taxon>
        <taxon>Stenosarchaea group</taxon>
        <taxon>Halobacteria</taxon>
        <taxon>Halobacteriales</taxon>
        <taxon>Haloarculaceae</taxon>
        <taxon>Halomicrobium</taxon>
    </lineage>
</organism>
<dbReference type="Proteomes" id="UP000199062">
    <property type="component" value="Unassembled WGS sequence"/>
</dbReference>
<feature type="compositionally biased region" description="Basic and acidic residues" evidence="1">
    <location>
        <begin position="265"/>
        <end position="275"/>
    </location>
</feature>
<dbReference type="InterPro" id="IPR011991">
    <property type="entry name" value="ArsR-like_HTH"/>
</dbReference>
<dbReference type="SUPFAM" id="SSF46785">
    <property type="entry name" value="Winged helix' DNA-binding domain"/>
    <property type="match status" value="1"/>
</dbReference>
<reference evidence="2 3" key="1">
    <citation type="submission" date="2016-10" db="EMBL/GenBank/DDBJ databases">
        <authorList>
            <person name="de Groot N.N."/>
        </authorList>
    </citation>
    <scope>NUCLEOTIDE SEQUENCE [LARGE SCALE GENOMIC DNA]</scope>
    <source>
        <strain evidence="2 3">CGMCC 1.10457</strain>
    </source>
</reference>
<feature type="compositionally biased region" description="Basic and acidic residues" evidence="1">
    <location>
        <begin position="172"/>
        <end position="184"/>
    </location>
</feature>
<proteinExistence type="predicted"/>
<dbReference type="InterPro" id="IPR036388">
    <property type="entry name" value="WH-like_DNA-bd_sf"/>
</dbReference>
<feature type="region of interest" description="Disordered" evidence="1">
    <location>
        <begin position="257"/>
        <end position="291"/>
    </location>
</feature>
<evidence type="ECO:0000256" key="1">
    <source>
        <dbReference type="SAM" id="MobiDB-lite"/>
    </source>
</evidence>
<protein>
    <submittedName>
        <fullName evidence="2">Uncharacterized protein</fullName>
    </submittedName>
</protein>
<dbReference type="RefSeq" id="WP_089818267.1">
    <property type="nucleotide sequence ID" value="NZ_FOZK01000004.1"/>
</dbReference>
<feature type="region of interest" description="Disordered" evidence="1">
    <location>
        <begin position="159"/>
        <end position="187"/>
    </location>
</feature>
<evidence type="ECO:0000313" key="3">
    <source>
        <dbReference type="Proteomes" id="UP000199062"/>
    </source>
</evidence>
<name>A0A1I6M1Z4_9EURY</name>
<dbReference type="CDD" id="cd00090">
    <property type="entry name" value="HTH_ARSR"/>
    <property type="match status" value="1"/>
</dbReference>
<accession>A0A1I6M1Z4</accession>
<dbReference type="AlphaFoldDB" id="A0A1I6M1Z4"/>
<gene>
    <name evidence="2" type="ORF">SAMN05216559_3573</name>
</gene>
<sequence length="291" mass="32147">MASITLGDRDRELLSLLREGDADVSSLAEGVDGDEAAIHERLPKLADNGLVHRVNDEVWAITDSGERTIASSPEGTMDERIDTPDAIEEQIESFDLRPDREEAVRNAFGFLQYWGTATGGEIVDGVYSENPAGFETAEAWWNECVRSRLADIPTVEAPDSGKSEWAYGETPIVDRRARDGRDTPDQDLTETSARFALERADLNAAELAALRSAFDLLVREGDATADELQRRVYPDHDAGYDSPEAWWNNCVGGTFESIPGVEQTNQERDRWEYRQSIEGPPSSPHGSSDDG</sequence>
<dbReference type="InterPro" id="IPR036390">
    <property type="entry name" value="WH_DNA-bd_sf"/>
</dbReference>
<evidence type="ECO:0000313" key="2">
    <source>
        <dbReference type="EMBL" id="SFS09737.1"/>
    </source>
</evidence>
<dbReference type="EMBL" id="FOZK01000004">
    <property type="protein sequence ID" value="SFS09737.1"/>
    <property type="molecule type" value="Genomic_DNA"/>
</dbReference>